<dbReference type="Gene3D" id="3.90.550.10">
    <property type="entry name" value="Spore Coat Polysaccharide Biosynthesis Protein SpsA, Chain A"/>
    <property type="match status" value="1"/>
</dbReference>
<dbReference type="AlphaFoldDB" id="A0A8T3VXG2"/>
<comment type="caution">
    <text evidence="5">The sequence shown here is derived from an EMBL/GenBank/DDBJ whole genome shotgun (WGS) entry which is preliminary data.</text>
</comment>
<dbReference type="PANTHER" id="PTHR22916:SF51">
    <property type="entry name" value="GLYCOSYLTRANSFERASE EPSH-RELATED"/>
    <property type="match status" value="1"/>
</dbReference>
<evidence type="ECO:0000313" key="6">
    <source>
        <dbReference type="Proteomes" id="UP000732619"/>
    </source>
</evidence>
<dbReference type="InterPro" id="IPR001173">
    <property type="entry name" value="Glyco_trans_2-like"/>
</dbReference>
<dbReference type="PANTHER" id="PTHR22916">
    <property type="entry name" value="GLYCOSYLTRANSFERASE"/>
    <property type="match status" value="1"/>
</dbReference>
<feature type="domain" description="Glycosyltransferase 2-like" evidence="4">
    <location>
        <begin position="17"/>
        <end position="149"/>
    </location>
</feature>
<keyword evidence="1" id="KW-0328">Glycosyltransferase</keyword>
<feature type="coiled-coil region" evidence="3">
    <location>
        <begin position="344"/>
        <end position="413"/>
    </location>
</feature>
<organism evidence="5 6">
    <name type="scientific">Methanobrevibacter olleyae</name>
    <dbReference type="NCBI Taxonomy" id="294671"/>
    <lineage>
        <taxon>Archaea</taxon>
        <taxon>Methanobacteriati</taxon>
        <taxon>Methanobacteriota</taxon>
        <taxon>Methanomada group</taxon>
        <taxon>Methanobacteria</taxon>
        <taxon>Methanobacteriales</taxon>
        <taxon>Methanobacteriaceae</taxon>
        <taxon>Methanobrevibacter</taxon>
    </lineage>
</organism>
<dbReference type="GO" id="GO:0016757">
    <property type="term" value="F:glycosyltransferase activity"/>
    <property type="evidence" value="ECO:0007669"/>
    <property type="project" value="UniProtKB-KW"/>
</dbReference>
<dbReference type="Pfam" id="PF00535">
    <property type="entry name" value="Glycos_transf_2"/>
    <property type="match status" value="1"/>
</dbReference>
<keyword evidence="2" id="KW-0808">Transferase</keyword>
<evidence type="ECO:0000313" key="5">
    <source>
        <dbReference type="EMBL" id="MBE6512656.1"/>
    </source>
</evidence>
<dbReference type="InterPro" id="IPR029044">
    <property type="entry name" value="Nucleotide-diphossugar_trans"/>
</dbReference>
<sequence length="437" mass="52288">MNMVKKEIYDEENPLISIIIPIFNTEEYLKECLDSVLNQSLKNLEIICINDKTLDNSMKILKEYSNIDDRIKIIENEKNLGVSLSRNKGIDISKGEYIIFLDSDDKLEYDSLTKLYNFSKKYDFDFVTTNVIRFNEKKKWTSILHWIAIENEVLINADILEHPKLIFDTLSTNKFFKSSFLKVKNFKFEPERIYEDILFSIKAYCSDAKIGICPNIYYHWRVRSGENKSSTQNVYNEKNVMDRSYIIRKEIEFLEGTKYSKLLDELYVKLLKIDFLQFINEIRDLDENYVKVLRGNIDPILKEIPTESFDKLDDISKLKYDLYLNNDDSLILLINYLREEYVRVKNLNEKISTKDLELNELNKKISLLEMEKEEIKKNFEKISQENNQMKERVDEINQIYEKQEKEMKRIKSTNGWIKYKKNNLYGRFLKKINKRIK</sequence>
<reference evidence="5" key="1">
    <citation type="submission" date="2019-04" db="EMBL/GenBank/DDBJ databases">
        <title>Evolution of Biomass-Degrading Anaerobic Consortia Revealed by Metagenomics.</title>
        <authorList>
            <person name="Peng X."/>
        </authorList>
    </citation>
    <scope>NUCLEOTIDE SEQUENCE</scope>
    <source>
        <strain evidence="5">SIG14</strain>
    </source>
</reference>
<proteinExistence type="predicted"/>
<evidence type="ECO:0000259" key="4">
    <source>
        <dbReference type="Pfam" id="PF00535"/>
    </source>
</evidence>
<dbReference type="EMBL" id="SUTG01000025">
    <property type="protein sequence ID" value="MBE6512656.1"/>
    <property type="molecule type" value="Genomic_DNA"/>
</dbReference>
<protein>
    <submittedName>
        <fullName evidence="5">Glycosyltransferase</fullName>
    </submittedName>
</protein>
<evidence type="ECO:0000256" key="3">
    <source>
        <dbReference type="SAM" id="Coils"/>
    </source>
</evidence>
<keyword evidence="3" id="KW-0175">Coiled coil</keyword>
<accession>A0A8T3VXG2</accession>
<dbReference type="CDD" id="cd00761">
    <property type="entry name" value="Glyco_tranf_GTA_type"/>
    <property type="match status" value="1"/>
</dbReference>
<dbReference type="Proteomes" id="UP000732619">
    <property type="component" value="Unassembled WGS sequence"/>
</dbReference>
<gene>
    <name evidence="5" type="ORF">E7Z75_05905</name>
</gene>
<name>A0A8T3VXG2_METOL</name>
<dbReference type="SUPFAM" id="SSF53448">
    <property type="entry name" value="Nucleotide-diphospho-sugar transferases"/>
    <property type="match status" value="1"/>
</dbReference>
<evidence type="ECO:0000256" key="2">
    <source>
        <dbReference type="ARBA" id="ARBA00022679"/>
    </source>
</evidence>
<evidence type="ECO:0000256" key="1">
    <source>
        <dbReference type="ARBA" id="ARBA00022676"/>
    </source>
</evidence>